<dbReference type="OrthoDB" id="145832at2157"/>
<evidence type="ECO:0008006" key="3">
    <source>
        <dbReference type="Google" id="ProtNLM"/>
    </source>
</evidence>
<dbReference type="Proteomes" id="UP000001882">
    <property type="component" value="Chromosome"/>
</dbReference>
<evidence type="ECO:0000313" key="1">
    <source>
        <dbReference type="EMBL" id="BAI61927.1"/>
    </source>
</evidence>
<gene>
    <name evidence="1" type="ordered locus">MCP_1855</name>
</gene>
<reference evidence="1 2" key="2">
    <citation type="journal article" date="2008" name="Int. J. Syst. Evol. Microbiol.">
        <title>Methanocella paludicola gen. nov., sp. nov., a methane-producing archaeon, the first isolate of the lineage 'Rice Cluster I', and proposal of the new archaeal order Methanocellales ord. nov.</title>
        <authorList>
            <person name="Sakai S."/>
            <person name="Imachi H."/>
            <person name="Hanada S."/>
            <person name="Ohashi A."/>
            <person name="Harada H."/>
            <person name="Kamagata Y."/>
        </authorList>
    </citation>
    <scope>NUCLEOTIDE SEQUENCE [LARGE SCALE GENOMIC DNA]</scope>
    <source>
        <strain evidence="2">DSM 17711 / JCM 13418 / NBRC 101707 / SANAE</strain>
    </source>
</reference>
<dbReference type="GeneID" id="8681741"/>
<dbReference type="RefSeq" id="WP_012900604.1">
    <property type="nucleotide sequence ID" value="NC_013665.1"/>
</dbReference>
<dbReference type="EMBL" id="AP011532">
    <property type="protein sequence ID" value="BAI61927.1"/>
    <property type="molecule type" value="Genomic_DNA"/>
</dbReference>
<organism evidence="1 2">
    <name type="scientific">Methanocella paludicola (strain DSM 17711 / JCM 13418 / NBRC 101707 / SANAE)</name>
    <dbReference type="NCBI Taxonomy" id="304371"/>
    <lineage>
        <taxon>Archaea</taxon>
        <taxon>Methanobacteriati</taxon>
        <taxon>Methanobacteriota</taxon>
        <taxon>Stenosarchaea group</taxon>
        <taxon>Methanomicrobia</taxon>
        <taxon>Methanocellales</taxon>
        <taxon>Methanocellaceae</taxon>
        <taxon>Methanocella</taxon>
    </lineage>
</organism>
<dbReference type="STRING" id="304371.MCP_1855"/>
<proteinExistence type="predicted"/>
<sequence>MRDIEPIRAELEKFTQEIEKEHYDNLSGQKEDLNTSAIYGKYNGIFTDETLVEEVKNRRVYQRGPDRMRMNYLYSLILSSYLARTTTELADKISTMETNMEVEVDGKKIPFRYSAVTLANEPDHNKREIIDRARDPVFEAVNPLRLEVMNKDHELAKALGYGNYVEMCRDAGGIDLYGLKKQMQNVLSRTDRLYARYFKLACSNILKLNQSDVRKHDIGFLFRAKGFDSLFSQESMMKALNTTLDGIGLSLGENPNIRLDTEVREKKSPRAFCSPVHVPDQIMLCILPKGGLDDYRALFHEMGHSQHFSNVRAEMPFEFKYLGDNSVTEGFAFLFEHLVADKAWLSETMGMSENDAMDVSQFLNFQTLYMVRRYAAKLLYELELHSGAKDPEKLYAKTLEDALKFKHPEIHYLYDVDSGFYSANYLRAWMFEVQLRTVLADQFGSTWWKEKGCGKYLKEMWSTGQKYTADQHAKGLGYYGIDEYPLIKEMERKLRY</sequence>
<name>D1YZQ5_METPS</name>
<protein>
    <recommendedName>
        <fullName evidence="3">Peptidase M3A/M3B catalytic domain-containing protein</fullName>
    </recommendedName>
</protein>
<reference evidence="1 2" key="1">
    <citation type="journal article" date="2007" name="Appl. Environ. Microbiol.">
        <title>Isolation of key methanogens for global methane emission from rice paddy fields: a novel isolate affiliated with the clone cluster rice cluster I.</title>
        <authorList>
            <person name="Sakai S."/>
            <person name="Imachi H."/>
            <person name="Sekiguchi Y."/>
            <person name="Ohashi A."/>
            <person name="Harada H."/>
            <person name="Kamagata Y."/>
        </authorList>
    </citation>
    <scope>NUCLEOTIDE SEQUENCE [LARGE SCALE GENOMIC DNA]</scope>
    <source>
        <strain evidence="2">DSM 17711 / JCM 13418 / NBRC 101707 / SANAE</strain>
    </source>
</reference>
<accession>D1YZQ5</accession>
<dbReference type="AlphaFoldDB" id="D1YZQ5"/>
<dbReference type="InParanoid" id="D1YZQ5"/>
<reference evidence="2" key="3">
    <citation type="journal article" date="2011" name="PLoS ONE">
        <title>Genome sequence of a mesophilic hydrogenotrophic methanogen Methanocella paludicola, the first cultivated representative of the order Methanocellales.</title>
        <authorList>
            <person name="Sakai S."/>
            <person name="Takaki Y."/>
            <person name="Shimamura S."/>
            <person name="Sekine M."/>
            <person name="Tajima T."/>
            <person name="Kosugi H."/>
            <person name="Ichikawa N."/>
            <person name="Tasumi E."/>
            <person name="Hiraki A.T."/>
            <person name="Shimizu A."/>
            <person name="Kato Y."/>
            <person name="Nishiko R."/>
            <person name="Mori K."/>
            <person name="Fujita N."/>
            <person name="Imachi H."/>
            <person name="Takai K."/>
        </authorList>
    </citation>
    <scope>NUCLEOTIDE SEQUENCE [LARGE SCALE GENOMIC DNA]</scope>
    <source>
        <strain evidence="2">DSM 17711 / JCM 13418 / NBRC 101707 / SANAE</strain>
    </source>
</reference>
<keyword evidence="2" id="KW-1185">Reference proteome</keyword>
<dbReference type="Gene3D" id="1.10.1370.30">
    <property type="match status" value="1"/>
</dbReference>
<dbReference type="eggNOG" id="arCOG04758">
    <property type="taxonomic scope" value="Archaea"/>
</dbReference>
<dbReference type="KEGG" id="mpd:MCP_1855"/>
<dbReference type="SUPFAM" id="SSF55486">
    <property type="entry name" value="Metalloproteases ('zincins'), catalytic domain"/>
    <property type="match status" value="1"/>
</dbReference>
<evidence type="ECO:0000313" key="2">
    <source>
        <dbReference type="Proteomes" id="UP000001882"/>
    </source>
</evidence>